<gene>
    <name evidence="1" type="ORF">FOPG_14152</name>
</gene>
<sequence>MASACAQVQVQGRGSRIGLAGRQGSLGAAVMRSPALKGDEMYPNE</sequence>
<reference evidence="1" key="2">
    <citation type="submission" date="2014-03" db="EMBL/GenBank/DDBJ databases">
        <title>The Genome Annotation of Fusarium oxysporum PHW808.</title>
        <authorList>
            <consortium name="The Broad Institute Genomics Platform"/>
            <person name="Ma L.-J."/>
            <person name="Corby-Kistler H."/>
            <person name="Broz K."/>
            <person name="Gale L.R."/>
            <person name="Jonkers W."/>
            <person name="O'Donnell K."/>
            <person name="Ploetz R."/>
            <person name="Steinberg C."/>
            <person name="Schwartz D.C."/>
            <person name="VanEtten H."/>
            <person name="Zhou S."/>
            <person name="Young S.K."/>
            <person name="Zeng Q."/>
            <person name="Gargeya S."/>
            <person name="Fitzgerald M."/>
            <person name="Abouelleil A."/>
            <person name="Alvarado L."/>
            <person name="Chapman S.B."/>
            <person name="Gainer-Dewar J."/>
            <person name="Goldberg J."/>
            <person name="Griggs A."/>
            <person name="Gujja S."/>
            <person name="Hansen M."/>
            <person name="Howarth C."/>
            <person name="Imamovic A."/>
            <person name="Ireland A."/>
            <person name="Larimer J."/>
            <person name="McCowan C."/>
            <person name="Murphy C."/>
            <person name="Pearson M."/>
            <person name="Poon T.W."/>
            <person name="Priest M."/>
            <person name="Roberts A."/>
            <person name="Saif S."/>
            <person name="Shea T."/>
            <person name="Sykes S."/>
            <person name="Wortman J."/>
            <person name="Nusbaum C."/>
            <person name="Birren B."/>
        </authorList>
    </citation>
    <scope>NUCLEOTIDE SEQUENCE</scope>
    <source>
        <strain evidence="1">54008</strain>
    </source>
</reference>
<name>X0HDR1_FUSOX</name>
<dbReference type="Proteomes" id="UP000030676">
    <property type="component" value="Unassembled WGS sequence"/>
</dbReference>
<organism evidence="1">
    <name type="scientific">Fusarium oxysporum f. sp. conglutinans race 2 54008</name>
    <dbReference type="NCBI Taxonomy" id="1089457"/>
    <lineage>
        <taxon>Eukaryota</taxon>
        <taxon>Fungi</taxon>
        <taxon>Dikarya</taxon>
        <taxon>Ascomycota</taxon>
        <taxon>Pezizomycotina</taxon>
        <taxon>Sordariomycetes</taxon>
        <taxon>Hypocreomycetidae</taxon>
        <taxon>Hypocreales</taxon>
        <taxon>Nectriaceae</taxon>
        <taxon>Fusarium</taxon>
        <taxon>Fusarium oxysporum species complex</taxon>
    </lineage>
</organism>
<evidence type="ECO:0000313" key="1">
    <source>
        <dbReference type="EMBL" id="EXL69970.1"/>
    </source>
</evidence>
<reference evidence="1" key="1">
    <citation type="submission" date="2011-11" db="EMBL/GenBank/DDBJ databases">
        <title>The Genome Sequence of Fusarium oxysporum PHW808.</title>
        <authorList>
            <consortium name="The Broad Institute Genome Sequencing Platform"/>
            <person name="Ma L.-J."/>
            <person name="Gale L.R."/>
            <person name="Schwartz D.C."/>
            <person name="Zhou S."/>
            <person name="Corby-Kistler H."/>
            <person name="Young S.K."/>
            <person name="Zeng Q."/>
            <person name="Gargeya S."/>
            <person name="Fitzgerald M."/>
            <person name="Haas B."/>
            <person name="Abouelleil A."/>
            <person name="Alvarado L."/>
            <person name="Arachchi H.M."/>
            <person name="Berlin A."/>
            <person name="Brown A."/>
            <person name="Chapman S.B."/>
            <person name="Chen Z."/>
            <person name="Dunbar C."/>
            <person name="Freedman E."/>
            <person name="Gearin G."/>
            <person name="Goldberg J."/>
            <person name="Griggs A."/>
            <person name="Gujja S."/>
            <person name="Heiman D."/>
            <person name="Howarth C."/>
            <person name="Larson L."/>
            <person name="Lui A."/>
            <person name="MacDonald P.J.P."/>
            <person name="Montmayeur A."/>
            <person name="Murphy C."/>
            <person name="Neiman D."/>
            <person name="Pearson M."/>
            <person name="Priest M."/>
            <person name="Roberts A."/>
            <person name="Saif S."/>
            <person name="Shea T."/>
            <person name="Shenoy N."/>
            <person name="Sisk P."/>
            <person name="Stolte C."/>
            <person name="Sykes S."/>
            <person name="Wortman J."/>
            <person name="Nusbaum C."/>
            <person name="Birren B."/>
        </authorList>
    </citation>
    <scope>NUCLEOTIDE SEQUENCE [LARGE SCALE GENOMIC DNA]</scope>
    <source>
        <strain evidence="1">54008</strain>
    </source>
</reference>
<proteinExistence type="predicted"/>
<dbReference type="HOGENOM" id="CLU_3207690_0_0_1"/>
<dbReference type="EMBL" id="KK033248">
    <property type="protein sequence ID" value="EXL69970.1"/>
    <property type="molecule type" value="Genomic_DNA"/>
</dbReference>
<dbReference type="AlphaFoldDB" id="X0HDR1"/>
<protein>
    <submittedName>
        <fullName evidence="1">Uncharacterized protein</fullName>
    </submittedName>
</protein>
<accession>X0HDR1</accession>